<sequence>SVCGASFVLHFTFPSVEFIIINAGIRNVHGDSFVRCGSRGRRRCSTGGRCPDGCPTAAQPANSANLFSAAAATAISQQQQSSSHLCTSNLSWAYGHPALLPMDPQTEIAGFNKRPTTTIWTRKCWLRCTGSGGGGAAHLPSLEAAVLRASSGQHPLHPHHPQHHSSPYHHRGASQRPARKNATRETNQHPEGPGHSTEHKKNPYPTKGEKIMLAIITTMTLTQTRGRPEDDDEGKRLSTAAAAAAAAAAAFARGIDEDGTKTLTMKTVFAIDVNRGRGALGDDQDGYVEDNSSSPTGLPVHPSQLDEKSAQATNRRDIDKVDADKQGRDRRRATKRRGWSSSGEVAKPSDLES</sequence>
<feature type="compositionally biased region" description="Basic and acidic residues" evidence="2">
    <location>
        <begin position="304"/>
        <end position="327"/>
    </location>
</feature>
<dbReference type="GO" id="GO:0048468">
    <property type="term" value="P:cell development"/>
    <property type="evidence" value="ECO:0007669"/>
    <property type="project" value="TreeGrafter"/>
</dbReference>
<proteinExistence type="predicted"/>
<feature type="compositionally biased region" description="Basic residues" evidence="2">
    <location>
        <begin position="328"/>
        <end position="338"/>
    </location>
</feature>
<keyword evidence="3" id="KW-1185">Reference proteome</keyword>
<feature type="region of interest" description="Disordered" evidence="2">
    <location>
        <begin position="276"/>
        <end position="353"/>
    </location>
</feature>
<evidence type="ECO:0000313" key="3">
    <source>
        <dbReference type="Proteomes" id="UP000095280"/>
    </source>
</evidence>
<dbReference type="AlphaFoldDB" id="A0A1I8FDW4"/>
<accession>A0A1I8FDW4</accession>
<dbReference type="Gene3D" id="1.10.10.60">
    <property type="entry name" value="Homeodomain-like"/>
    <property type="match status" value="1"/>
</dbReference>
<dbReference type="GO" id="GO:0030182">
    <property type="term" value="P:neuron differentiation"/>
    <property type="evidence" value="ECO:0007669"/>
    <property type="project" value="TreeGrafter"/>
</dbReference>
<name>A0A1I8FDW4_9PLAT</name>
<dbReference type="Proteomes" id="UP000095280">
    <property type="component" value="Unplaced"/>
</dbReference>
<dbReference type="PANTHER" id="PTHR11211:SF40">
    <property type="entry name" value="MIRROR, ISOFORM C"/>
    <property type="match status" value="1"/>
</dbReference>
<feature type="compositionally biased region" description="Basic residues" evidence="2">
    <location>
        <begin position="156"/>
        <end position="181"/>
    </location>
</feature>
<reference evidence="4" key="1">
    <citation type="submission" date="2016-11" db="UniProtKB">
        <authorList>
            <consortium name="WormBaseParasite"/>
        </authorList>
    </citation>
    <scope>IDENTIFICATION</scope>
</reference>
<evidence type="ECO:0000256" key="1">
    <source>
        <dbReference type="ARBA" id="ARBA00004123"/>
    </source>
</evidence>
<feature type="region of interest" description="Disordered" evidence="2">
    <location>
        <begin position="149"/>
        <end position="206"/>
    </location>
</feature>
<evidence type="ECO:0000256" key="2">
    <source>
        <dbReference type="SAM" id="MobiDB-lite"/>
    </source>
</evidence>
<comment type="subcellular location">
    <subcellularLocation>
        <location evidence="1">Nucleus</location>
    </subcellularLocation>
</comment>
<protein>
    <submittedName>
        <fullName evidence="4">Uncharacterized protein</fullName>
    </submittedName>
</protein>
<evidence type="ECO:0000313" key="4">
    <source>
        <dbReference type="WBParaSite" id="maker-unitig_31015-snap-gene-0.1-mRNA-1"/>
    </source>
</evidence>
<dbReference type="GO" id="GO:0000978">
    <property type="term" value="F:RNA polymerase II cis-regulatory region sequence-specific DNA binding"/>
    <property type="evidence" value="ECO:0007669"/>
    <property type="project" value="TreeGrafter"/>
</dbReference>
<dbReference type="PANTHER" id="PTHR11211">
    <property type="entry name" value="IROQUOIS-CLASS HOMEODOMAIN PROTEIN IRX"/>
    <property type="match status" value="1"/>
</dbReference>
<dbReference type="GO" id="GO:0005634">
    <property type="term" value="C:nucleus"/>
    <property type="evidence" value="ECO:0007669"/>
    <property type="project" value="UniProtKB-SubCell"/>
</dbReference>
<organism evidence="3 4">
    <name type="scientific">Macrostomum lignano</name>
    <dbReference type="NCBI Taxonomy" id="282301"/>
    <lineage>
        <taxon>Eukaryota</taxon>
        <taxon>Metazoa</taxon>
        <taxon>Spiralia</taxon>
        <taxon>Lophotrochozoa</taxon>
        <taxon>Platyhelminthes</taxon>
        <taxon>Rhabditophora</taxon>
        <taxon>Macrostomorpha</taxon>
        <taxon>Macrostomida</taxon>
        <taxon>Macrostomidae</taxon>
        <taxon>Macrostomum</taxon>
    </lineage>
</organism>
<dbReference type="GO" id="GO:0000981">
    <property type="term" value="F:DNA-binding transcription factor activity, RNA polymerase II-specific"/>
    <property type="evidence" value="ECO:0007669"/>
    <property type="project" value="TreeGrafter"/>
</dbReference>
<dbReference type="WBParaSite" id="maker-unitig_31015-snap-gene-0.1-mRNA-1">
    <property type="protein sequence ID" value="maker-unitig_31015-snap-gene-0.1-mRNA-1"/>
    <property type="gene ID" value="maker-unitig_31015-snap-gene-0.1"/>
</dbReference>